<dbReference type="GO" id="GO:0004165">
    <property type="term" value="F:delta(3)-delta(2)-enoyl-CoA isomerase activity"/>
    <property type="evidence" value="ECO:0007669"/>
    <property type="project" value="UniProtKB-ARBA"/>
</dbReference>
<dbReference type="RefSeq" id="WP_254293643.1">
    <property type="nucleotide sequence ID" value="NZ_JAMLDX010000009.1"/>
</dbReference>
<keyword evidence="2" id="KW-0576">Peroxisome</keyword>
<protein>
    <submittedName>
        <fullName evidence="4">Enoyl-CoA hydratase/isomerase family protein</fullName>
    </submittedName>
</protein>
<dbReference type="InterPro" id="IPR029045">
    <property type="entry name" value="ClpP/crotonase-like_dom_sf"/>
</dbReference>
<comment type="caution">
    <text evidence="4">The sequence shown here is derived from an EMBL/GenBank/DDBJ whole genome shotgun (WGS) entry which is preliminary data.</text>
</comment>
<accession>A0A9X2HHD8</accession>
<dbReference type="SUPFAM" id="SSF52096">
    <property type="entry name" value="ClpP/crotonase"/>
    <property type="match status" value="1"/>
</dbReference>
<evidence type="ECO:0000256" key="2">
    <source>
        <dbReference type="ARBA" id="ARBA00023140"/>
    </source>
</evidence>
<dbReference type="Pfam" id="PF00378">
    <property type="entry name" value="ECH_1"/>
    <property type="match status" value="1"/>
</dbReference>
<gene>
    <name evidence="4" type="ORF">M9978_12445</name>
</gene>
<proteinExistence type="predicted"/>
<reference evidence="4" key="1">
    <citation type="submission" date="2022-05" db="EMBL/GenBank/DDBJ databases">
        <title>Sphingomonas sp. strain MG17 Genome sequencing and assembly.</title>
        <authorList>
            <person name="Kim I."/>
        </authorList>
    </citation>
    <scope>NUCLEOTIDE SEQUENCE</scope>
    <source>
        <strain evidence="4">MG17</strain>
    </source>
</reference>
<dbReference type="EMBL" id="JAMLDX010000009">
    <property type="protein sequence ID" value="MCP3731236.1"/>
    <property type="molecule type" value="Genomic_DNA"/>
</dbReference>
<evidence type="ECO:0000256" key="3">
    <source>
        <dbReference type="ARBA" id="ARBA00023235"/>
    </source>
</evidence>
<dbReference type="InterPro" id="IPR051053">
    <property type="entry name" value="ECH/Chromodomain_protein"/>
</dbReference>
<dbReference type="Gene3D" id="3.90.226.10">
    <property type="entry name" value="2-enoyl-CoA Hydratase, Chain A, domain 1"/>
    <property type="match status" value="1"/>
</dbReference>
<dbReference type="CDD" id="cd06558">
    <property type="entry name" value="crotonase-like"/>
    <property type="match status" value="1"/>
</dbReference>
<organism evidence="4 5">
    <name type="scientific">Sphingomonas tagetis</name>
    <dbReference type="NCBI Taxonomy" id="2949092"/>
    <lineage>
        <taxon>Bacteria</taxon>
        <taxon>Pseudomonadati</taxon>
        <taxon>Pseudomonadota</taxon>
        <taxon>Alphaproteobacteria</taxon>
        <taxon>Sphingomonadales</taxon>
        <taxon>Sphingomonadaceae</taxon>
        <taxon>Sphingomonas</taxon>
    </lineage>
</organism>
<dbReference type="PANTHER" id="PTHR43684">
    <property type="match status" value="1"/>
</dbReference>
<dbReference type="InterPro" id="IPR001753">
    <property type="entry name" value="Enoyl-CoA_hydra/iso"/>
</dbReference>
<sequence>MYDVPDELVVEADGAIRIVTFNRPEDRNPASTAMLFGLTRLARSLAEDQAVRAVILTGAGKAFSAGGDFQHLVRTSQDPDVARETLDNGRAFIKSMLDLPVPVIAAVNGAAVGFGATIAALSDIVLMAGSAFFAEPHVNVGLVLGDGISITWPFLMAMNKAKELIFTGDRIHAADAVACGLANRAVPLDQLMPEALDLARRIAQQPRSALEGSKAILNMYPKAMMDSILEATIARQFAQTQGPDHGRIVQDLIDRQKRSQQ</sequence>
<dbReference type="PANTHER" id="PTHR43684:SF1">
    <property type="entry name" value="ENOYL-COA DELTA ISOMERASE 2"/>
    <property type="match status" value="1"/>
</dbReference>
<dbReference type="AlphaFoldDB" id="A0A9X2HHD8"/>
<name>A0A9X2HHD8_9SPHN</name>
<keyword evidence="5" id="KW-1185">Reference proteome</keyword>
<keyword evidence="3" id="KW-0413">Isomerase</keyword>
<evidence type="ECO:0000256" key="1">
    <source>
        <dbReference type="ARBA" id="ARBA00004275"/>
    </source>
</evidence>
<comment type="subcellular location">
    <subcellularLocation>
        <location evidence="1">Peroxisome</location>
    </subcellularLocation>
</comment>
<evidence type="ECO:0000313" key="5">
    <source>
        <dbReference type="Proteomes" id="UP001139451"/>
    </source>
</evidence>
<dbReference type="Proteomes" id="UP001139451">
    <property type="component" value="Unassembled WGS sequence"/>
</dbReference>
<evidence type="ECO:0000313" key="4">
    <source>
        <dbReference type="EMBL" id="MCP3731236.1"/>
    </source>
</evidence>